<dbReference type="AlphaFoldDB" id="A0ABD0LIB8"/>
<keyword evidence="2" id="KW-1185">Reference proteome</keyword>
<sequence length="101" mass="11289">MLRPPGHNLLCSLGRNEALQTHKISYETINLLFPVSRLGKVLEQQAFNFVGEKDLSDTPRKEQKQWAFSTNIKRHAGINGETFSTKNVGCNCGIGISVEQM</sequence>
<protein>
    <submittedName>
        <fullName evidence="1">Uncharacterized protein</fullName>
    </submittedName>
</protein>
<evidence type="ECO:0000313" key="1">
    <source>
        <dbReference type="EMBL" id="KAK7499163.1"/>
    </source>
</evidence>
<comment type="caution">
    <text evidence="1">The sequence shown here is derived from an EMBL/GenBank/DDBJ whole genome shotgun (WGS) entry which is preliminary data.</text>
</comment>
<reference evidence="1 2" key="1">
    <citation type="journal article" date="2023" name="Sci. Data">
        <title>Genome assembly of the Korean intertidal mud-creeper Batillaria attramentaria.</title>
        <authorList>
            <person name="Patra A.K."/>
            <person name="Ho P.T."/>
            <person name="Jun S."/>
            <person name="Lee S.J."/>
            <person name="Kim Y."/>
            <person name="Won Y.J."/>
        </authorList>
    </citation>
    <scope>NUCLEOTIDE SEQUENCE [LARGE SCALE GENOMIC DNA]</scope>
    <source>
        <strain evidence="1">Wonlab-2016</strain>
    </source>
</reference>
<gene>
    <name evidence="1" type="ORF">BaRGS_00009710</name>
</gene>
<name>A0ABD0LIB8_9CAEN</name>
<evidence type="ECO:0000313" key="2">
    <source>
        <dbReference type="Proteomes" id="UP001519460"/>
    </source>
</evidence>
<dbReference type="Proteomes" id="UP001519460">
    <property type="component" value="Unassembled WGS sequence"/>
</dbReference>
<accession>A0ABD0LIB8</accession>
<proteinExistence type="predicted"/>
<dbReference type="EMBL" id="JACVVK020000046">
    <property type="protein sequence ID" value="KAK7499163.1"/>
    <property type="molecule type" value="Genomic_DNA"/>
</dbReference>
<organism evidence="1 2">
    <name type="scientific">Batillaria attramentaria</name>
    <dbReference type="NCBI Taxonomy" id="370345"/>
    <lineage>
        <taxon>Eukaryota</taxon>
        <taxon>Metazoa</taxon>
        <taxon>Spiralia</taxon>
        <taxon>Lophotrochozoa</taxon>
        <taxon>Mollusca</taxon>
        <taxon>Gastropoda</taxon>
        <taxon>Caenogastropoda</taxon>
        <taxon>Sorbeoconcha</taxon>
        <taxon>Cerithioidea</taxon>
        <taxon>Batillariidae</taxon>
        <taxon>Batillaria</taxon>
    </lineage>
</organism>